<evidence type="ECO:0000256" key="2">
    <source>
        <dbReference type="ARBA" id="ARBA00023125"/>
    </source>
</evidence>
<proteinExistence type="predicted"/>
<keyword evidence="1" id="KW-0229">DNA integration</keyword>
<dbReference type="GO" id="GO:0015074">
    <property type="term" value="P:DNA integration"/>
    <property type="evidence" value="ECO:0007669"/>
    <property type="project" value="UniProtKB-KW"/>
</dbReference>
<dbReference type="SUPFAM" id="SSF53041">
    <property type="entry name" value="Resolvase-like"/>
    <property type="match status" value="1"/>
</dbReference>
<dbReference type="GO" id="GO:0000150">
    <property type="term" value="F:DNA strand exchange activity"/>
    <property type="evidence" value="ECO:0007669"/>
    <property type="project" value="InterPro"/>
</dbReference>
<dbReference type="CDD" id="cd00338">
    <property type="entry name" value="Ser_Recombinase"/>
    <property type="match status" value="1"/>
</dbReference>
<dbReference type="Gene3D" id="3.40.50.1390">
    <property type="entry name" value="Resolvase, N-terminal catalytic domain"/>
    <property type="match status" value="1"/>
</dbReference>
<keyword evidence="2" id="KW-0238">DNA-binding</keyword>
<dbReference type="InterPro" id="IPR006119">
    <property type="entry name" value="Resolv_N"/>
</dbReference>
<dbReference type="InterPro" id="IPR036162">
    <property type="entry name" value="Resolvase-like_N_sf"/>
</dbReference>
<dbReference type="PANTHER" id="PTHR30461">
    <property type="entry name" value="DNA-INVERTASE FROM LAMBDOID PROPHAGE"/>
    <property type="match status" value="1"/>
</dbReference>
<dbReference type="Gene3D" id="3.90.1750.20">
    <property type="entry name" value="Putative Large Serine Recombinase, Chain B, Domain 2"/>
    <property type="match status" value="1"/>
</dbReference>
<evidence type="ECO:0000259" key="6">
    <source>
        <dbReference type="PROSITE" id="PS51736"/>
    </source>
</evidence>
<organism evidence="7 8">
    <name type="scientific">Blastococcus colisei</name>
    <dbReference type="NCBI Taxonomy" id="1564162"/>
    <lineage>
        <taxon>Bacteria</taxon>
        <taxon>Bacillati</taxon>
        <taxon>Actinomycetota</taxon>
        <taxon>Actinomycetes</taxon>
        <taxon>Geodermatophilales</taxon>
        <taxon>Geodermatophilaceae</taxon>
        <taxon>Blastococcus</taxon>
    </lineage>
</organism>
<gene>
    <name evidence="7" type="ORF">FHU33_3909</name>
</gene>
<accession>A0A543PK12</accession>
<dbReference type="GO" id="GO:0003677">
    <property type="term" value="F:DNA binding"/>
    <property type="evidence" value="ECO:0007669"/>
    <property type="project" value="UniProtKB-KW"/>
</dbReference>
<evidence type="ECO:0000256" key="3">
    <source>
        <dbReference type="ARBA" id="ARBA00023172"/>
    </source>
</evidence>
<evidence type="ECO:0000313" key="7">
    <source>
        <dbReference type="EMBL" id="TQN44407.1"/>
    </source>
</evidence>
<evidence type="ECO:0000256" key="5">
    <source>
        <dbReference type="PROSITE-ProRule" id="PRU10137"/>
    </source>
</evidence>
<protein>
    <submittedName>
        <fullName evidence="7">DNA invertase Pin-like site-specific DNA recombinase</fullName>
    </submittedName>
</protein>
<comment type="caution">
    <text evidence="7">The sequence shown here is derived from an EMBL/GenBank/DDBJ whole genome shotgun (WGS) entry which is preliminary data.</text>
</comment>
<dbReference type="Proteomes" id="UP000319865">
    <property type="component" value="Unassembled WGS sequence"/>
</dbReference>
<sequence>MRVVGYVRVSTREQAEHGLGLDVQERSIRKWAKANGHRLVAIHADAGVSGSNGVEDRIGLPLVLEAVRDGQVDALVVARLDRLARALTVQEATLAAVWRMGGRLFTVDSGEVLPDDPDDPMRTAMRQMVGVFSELERRMVVKRLRDGRRRKAELGGFAFGSPSYGQRAEAGVLVDDEREAAALSRIRELHEEGASLRAMAATLTTEGHRPKRSDRWHPQSLARIVARL</sequence>
<dbReference type="AlphaFoldDB" id="A0A543PK12"/>
<feature type="active site" description="O-(5'-phospho-DNA)-serine intermediate" evidence="4 5">
    <location>
        <position position="10"/>
    </location>
</feature>
<dbReference type="RefSeq" id="WP_142026828.1">
    <property type="nucleotide sequence ID" value="NZ_VFQE01000001.1"/>
</dbReference>
<dbReference type="Pfam" id="PF00239">
    <property type="entry name" value="Resolvase"/>
    <property type="match status" value="1"/>
</dbReference>
<name>A0A543PK12_9ACTN</name>
<dbReference type="SMART" id="SM00857">
    <property type="entry name" value="Resolvase"/>
    <property type="match status" value="1"/>
</dbReference>
<keyword evidence="3" id="KW-0233">DNA recombination</keyword>
<evidence type="ECO:0000313" key="8">
    <source>
        <dbReference type="Proteomes" id="UP000319865"/>
    </source>
</evidence>
<evidence type="ECO:0000256" key="1">
    <source>
        <dbReference type="ARBA" id="ARBA00022908"/>
    </source>
</evidence>
<feature type="domain" description="Resolvase/invertase-type recombinase catalytic" evidence="6">
    <location>
        <begin position="2"/>
        <end position="155"/>
    </location>
</feature>
<dbReference type="PROSITE" id="PS51736">
    <property type="entry name" value="RECOMBINASES_3"/>
    <property type="match status" value="1"/>
</dbReference>
<dbReference type="InterPro" id="IPR050639">
    <property type="entry name" value="SSR_resolvase"/>
</dbReference>
<keyword evidence="8" id="KW-1185">Reference proteome</keyword>
<dbReference type="PANTHER" id="PTHR30461:SF23">
    <property type="entry name" value="DNA RECOMBINASE-RELATED"/>
    <property type="match status" value="1"/>
</dbReference>
<dbReference type="PROSITE" id="PS00397">
    <property type="entry name" value="RECOMBINASES_1"/>
    <property type="match status" value="1"/>
</dbReference>
<dbReference type="EMBL" id="VFQE01000001">
    <property type="protein sequence ID" value="TQN44407.1"/>
    <property type="molecule type" value="Genomic_DNA"/>
</dbReference>
<dbReference type="InterPro" id="IPR038109">
    <property type="entry name" value="DNA_bind_recomb_sf"/>
</dbReference>
<dbReference type="OrthoDB" id="128993at2"/>
<reference evidence="7 8" key="1">
    <citation type="submission" date="2019-06" db="EMBL/GenBank/DDBJ databases">
        <title>Sequencing the genomes of 1000 actinobacteria strains.</title>
        <authorList>
            <person name="Klenk H.-P."/>
        </authorList>
    </citation>
    <scope>NUCLEOTIDE SEQUENCE [LARGE SCALE GENOMIC DNA]</scope>
    <source>
        <strain evidence="7 8">DSM 46837</strain>
    </source>
</reference>
<dbReference type="InterPro" id="IPR006118">
    <property type="entry name" value="Recombinase_CS"/>
</dbReference>
<evidence type="ECO:0000256" key="4">
    <source>
        <dbReference type="PIRSR" id="PIRSR606118-50"/>
    </source>
</evidence>